<protein>
    <submittedName>
        <fullName evidence="1">Uncharacterized protein</fullName>
    </submittedName>
</protein>
<reference evidence="1" key="1">
    <citation type="submission" date="2020-11" db="EMBL/GenBank/DDBJ databases">
        <authorList>
            <consortium name="DOE Joint Genome Institute"/>
            <person name="Ahrendt S."/>
            <person name="Riley R."/>
            <person name="Andreopoulos W."/>
            <person name="Labutti K."/>
            <person name="Pangilinan J."/>
            <person name="Ruiz-Duenas F.J."/>
            <person name="Barrasa J.M."/>
            <person name="Sanchez-Garcia M."/>
            <person name="Camarero S."/>
            <person name="Miyauchi S."/>
            <person name="Serrano A."/>
            <person name="Linde D."/>
            <person name="Babiker R."/>
            <person name="Drula E."/>
            <person name="Ayuso-Fernandez I."/>
            <person name="Pacheco R."/>
            <person name="Padilla G."/>
            <person name="Ferreira P."/>
            <person name="Barriuso J."/>
            <person name="Kellner H."/>
            <person name="Castanera R."/>
            <person name="Alfaro M."/>
            <person name="Ramirez L."/>
            <person name="Pisabarro A.G."/>
            <person name="Kuo A."/>
            <person name="Tritt A."/>
            <person name="Lipzen A."/>
            <person name="He G."/>
            <person name="Yan M."/>
            <person name="Ng V."/>
            <person name="Cullen D."/>
            <person name="Martin F."/>
            <person name="Rosso M.-N."/>
            <person name="Henrissat B."/>
            <person name="Hibbett D."/>
            <person name="Martinez A.T."/>
            <person name="Grigoriev I.V."/>
        </authorList>
    </citation>
    <scope>NUCLEOTIDE SEQUENCE</scope>
    <source>
        <strain evidence="1">CBS 247.69</strain>
    </source>
</reference>
<gene>
    <name evidence="1" type="ORF">BDZ94DRAFT_219548</name>
</gene>
<dbReference type="OrthoDB" id="62952at2759"/>
<accession>A0A9P5YDC6</accession>
<proteinExistence type="predicted"/>
<organism evidence="1 2">
    <name type="scientific">Collybia nuda</name>
    <dbReference type="NCBI Taxonomy" id="64659"/>
    <lineage>
        <taxon>Eukaryota</taxon>
        <taxon>Fungi</taxon>
        <taxon>Dikarya</taxon>
        <taxon>Basidiomycota</taxon>
        <taxon>Agaricomycotina</taxon>
        <taxon>Agaricomycetes</taxon>
        <taxon>Agaricomycetidae</taxon>
        <taxon>Agaricales</taxon>
        <taxon>Tricholomatineae</taxon>
        <taxon>Clitocybaceae</taxon>
        <taxon>Collybia</taxon>
    </lineage>
</organism>
<dbReference type="EMBL" id="MU150242">
    <property type="protein sequence ID" value="KAF9466406.1"/>
    <property type="molecule type" value="Genomic_DNA"/>
</dbReference>
<keyword evidence="2" id="KW-1185">Reference proteome</keyword>
<comment type="caution">
    <text evidence="1">The sequence shown here is derived from an EMBL/GenBank/DDBJ whole genome shotgun (WGS) entry which is preliminary data.</text>
</comment>
<dbReference type="Proteomes" id="UP000807353">
    <property type="component" value="Unassembled WGS sequence"/>
</dbReference>
<evidence type="ECO:0000313" key="2">
    <source>
        <dbReference type="Proteomes" id="UP000807353"/>
    </source>
</evidence>
<name>A0A9P5YDC6_9AGAR</name>
<sequence>MEVIQRSTSVALAIPQEIIDYILDFFLALNFSHPFPSPDDLSLRNLAAIATTSQAFVIPVQKHLFSKRRLDTGTDYTFYNEFLSRKPHIANYTQNLTLALHDAERSGRVATVLAEVLQNFTSVQHFKVEGIAVNSEVCWRTVNSNLKSSILYISRLLTLKSLRLVAINNFHFSDLKPSSLGQMLILSRVTGAEDKNEALPVPHLKRDPPEALGHVVGYFGLTIDRVNIKAWEQIVGTSSLSISRLEVSYPTTPLYINLSELPLLHALKLRVWHTFIRGGETTLSTILRSAGVMSSIGDLDCTILIFHPTALRGACAGLDAVLSGSKYLKLRRFSLHITTMPFTAATILQATGNENLEDYYRQELPGLVSRGVLSLEVTASSH</sequence>
<dbReference type="AlphaFoldDB" id="A0A9P5YDC6"/>
<evidence type="ECO:0000313" key="1">
    <source>
        <dbReference type="EMBL" id="KAF9466406.1"/>
    </source>
</evidence>